<evidence type="ECO:0000256" key="1">
    <source>
        <dbReference type="SAM" id="Phobius"/>
    </source>
</evidence>
<keyword evidence="1" id="KW-1133">Transmembrane helix</keyword>
<accession>A0A024VHW0</accession>
<evidence type="ECO:0000313" key="2">
    <source>
        <dbReference type="EMBL" id="ETW28097.1"/>
    </source>
</evidence>
<dbReference type="Proteomes" id="UP000030656">
    <property type="component" value="Unassembled WGS sequence"/>
</dbReference>
<gene>
    <name evidence="2" type="ORF">PFFCH_04448</name>
</gene>
<dbReference type="AlphaFoldDB" id="A0A024VHW0"/>
<dbReference type="EMBL" id="KI928027">
    <property type="protein sequence ID" value="ETW28097.1"/>
    <property type="molecule type" value="Genomic_DNA"/>
</dbReference>
<name>A0A024VHW0_PLAFA</name>
<reference evidence="2 3" key="2">
    <citation type="submission" date="2013-02" db="EMBL/GenBank/DDBJ databases">
        <title>The Genome Sequence of Plasmodium falciparum FCH/4.</title>
        <authorList>
            <consortium name="The Broad Institute Genome Sequencing Platform"/>
            <consortium name="The Broad Institute Genome Sequencing Center for Infectious Disease"/>
            <person name="Neafsey D."/>
            <person name="Cheeseman I."/>
            <person name="Volkman S."/>
            <person name="Adams J."/>
            <person name="Walker B."/>
            <person name="Young S.K."/>
            <person name="Zeng Q."/>
            <person name="Gargeya S."/>
            <person name="Fitzgerald M."/>
            <person name="Haas B."/>
            <person name="Abouelleil A."/>
            <person name="Alvarado L."/>
            <person name="Arachchi H.M."/>
            <person name="Berlin A.M."/>
            <person name="Chapman S.B."/>
            <person name="Dewar J."/>
            <person name="Goldberg J."/>
            <person name="Griggs A."/>
            <person name="Gujja S."/>
            <person name="Hansen M."/>
            <person name="Howarth C."/>
            <person name="Imamovic A."/>
            <person name="Larimer J."/>
            <person name="McCowan C."/>
            <person name="Murphy C."/>
            <person name="Neiman D."/>
            <person name="Pearson M."/>
            <person name="Priest M."/>
            <person name="Roberts A."/>
            <person name="Saif S."/>
            <person name="Shea T."/>
            <person name="Sisk P."/>
            <person name="Sykes S."/>
            <person name="Wortman J."/>
            <person name="Nusbaum C."/>
            <person name="Birren B."/>
        </authorList>
    </citation>
    <scope>NUCLEOTIDE SEQUENCE [LARGE SCALE GENOMIC DNA]</scope>
    <source>
        <strain evidence="2 3">FCH/4</strain>
    </source>
</reference>
<sequence>MLKNQMTQGNIYIYIYIFCFLFYSYYSFI</sequence>
<feature type="transmembrane region" description="Helical" evidence="1">
    <location>
        <begin position="12"/>
        <end position="28"/>
    </location>
</feature>
<evidence type="ECO:0000313" key="3">
    <source>
        <dbReference type="Proteomes" id="UP000030656"/>
    </source>
</evidence>
<keyword evidence="1" id="KW-0472">Membrane</keyword>
<proteinExistence type="predicted"/>
<protein>
    <submittedName>
        <fullName evidence="2">Uncharacterized protein</fullName>
    </submittedName>
</protein>
<reference evidence="2 3" key="1">
    <citation type="submission" date="2013-02" db="EMBL/GenBank/DDBJ databases">
        <title>The Genome Annotation of Plasmodium falciparum FCH/4.</title>
        <authorList>
            <consortium name="The Broad Institute Genome Sequencing Platform"/>
            <consortium name="The Broad Institute Genome Sequencing Center for Infectious Disease"/>
            <person name="Neafsey D."/>
            <person name="Hoffman S."/>
            <person name="Volkman S."/>
            <person name="Rosenthal P."/>
            <person name="Walker B."/>
            <person name="Young S.K."/>
            <person name="Zeng Q."/>
            <person name="Gargeya S."/>
            <person name="Fitzgerald M."/>
            <person name="Haas B."/>
            <person name="Abouelleil A."/>
            <person name="Allen A.W."/>
            <person name="Alvarado L."/>
            <person name="Arachchi H.M."/>
            <person name="Berlin A.M."/>
            <person name="Chapman S.B."/>
            <person name="Gainer-Dewar J."/>
            <person name="Goldberg J."/>
            <person name="Griggs A."/>
            <person name="Gujja S."/>
            <person name="Hansen M."/>
            <person name="Howarth C."/>
            <person name="Imamovic A."/>
            <person name="Ireland A."/>
            <person name="Larimer J."/>
            <person name="McCowan C."/>
            <person name="Murphy C."/>
            <person name="Pearson M."/>
            <person name="Poon T.W."/>
            <person name="Priest M."/>
            <person name="Roberts A."/>
            <person name="Saif S."/>
            <person name="Shea T."/>
            <person name="Sisk P."/>
            <person name="Sykes S."/>
            <person name="Wortman J."/>
            <person name="Nusbaum C."/>
            <person name="Birren B."/>
        </authorList>
    </citation>
    <scope>NUCLEOTIDE SEQUENCE [LARGE SCALE GENOMIC DNA]</scope>
    <source>
        <strain evidence="2 3">FCH/4</strain>
    </source>
</reference>
<keyword evidence="1" id="KW-0812">Transmembrane</keyword>
<organism evidence="2 3">
    <name type="scientific">Plasmodium falciparum FCH/4</name>
    <dbReference type="NCBI Taxonomy" id="1036724"/>
    <lineage>
        <taxon>Eukaryota</taxon>
        <taxon>Sar</taxon>
        <taxon>Alveolata</taxon>
        <taxon>Apicomplexa</taxon>
        <taxon>Aconoidasida</taxon>
        <taxon>Haemosporida</taxon>
        <taxon>Plasmodiidae</taxon>
        <taxon>Plasmodium</taxon>
        <taxon>Plasmodium (Laverania)</taxon>
    </lineage>
</organism>